<proteinExistence type="inferred from homology"/>
<evidence type="ECO:0000256" key="5">
    <source>
        <dbReference type="HAMAP-Rule" id="MF_00822"/>
    </source>
</evidence>
<dbReference type="GO" id="GO:0065003">
    <property type="term" value="P:protein-containing complex assembly"/>
    <property type="evidence" value="ECO:0007669"/>
    <property type="project" value="InterPro"/>
</dbReference>
<dbReference type="GO" id="GO:0005737">
    <property type="term" value="C:cytoplasm"/>
    <property type="evidence" value="ECO:0007669"/>
    <property type="project" value="UniProtKB-SubCell"/>
</dbReference>
<keyword evidence="3 5" id="KW-0533">Nickel</keyword>
<dbReference type="GO" id="GO:0019627">
    <property type="term" value="P:urea metabolic process"/>
    <property type="evidence" value="ECO:0007669"/>
    <property type="project" value="InterPro"/>
</dbReference>
<sequence>MQRATTIIPAGQWNRADAIDSVSLDHAGRHRRRFHFHGASGAGFLLDLPRAVVLADGDGLRLEDGRIIAVAAAPEALLEVTATDPAALLAIAWHIGNRHLPAELRGAAIRLRADYVIAEMLRGLGGTVTAFEAPFNPEQGAYAGGHGDHHSHHGDNHDHHHDH</sequence>
<feature type="domain" description="UreE urease accessory N-terminal" evidence="7">
    <location>
        <begin position="3"/>
        <end position="68"/>
    </location>
</feature>
<dbReference type="RefSeq" id="WP_188762032.1">
    <property type="nucleotide sequence ID" value="NZ_BMJM01000003.1"/>
</dbReference>
<dbReference type="CDD" id="cd00571">
    <property type="entry name" value="UreE"/>
    <property type="match status" value="1"/>
</dbReference>
<accession>A0A917E6B2</accession>
<dbReference type="SMART" id="SM00988">
    <property type="entry name" value="UreE_N"/>
    <property type="match status" value="1"/>
</dbReference>
<dbReference type="InterPro" id="IPR012406">
    <property type="entry name" value="UreE"/>
</dbReference>
<reference evidence="8" key="2">
    <citation type="submission" date="2020-09" db="EMBL/GenBank/DDBJ databases">
        <authorList>
            <person name="Sun Q."/>
            <person name="Zhou Y."/>
        </authorList>
    </citation>
    <scope>NUCLEOTIDE SEQUENCE</scope>
    <source>
        <strain evidence="8">CGMCC 1.15519</strain>
    </source>
</reference>
<dbReference type="Gene3D" id="3.30.70.790">
    <property type="entry name" value="UreE, C-terminal domain"/>
    <property type="match status" value="1"/>
</dbReference>
<dbReference type="EMBL" id="BMJM01000003">
    <property type="protein sequence ID" value="GGE07312.1"/>
    <property type="molecule type" value="Genomic_DNA"/>
</dbReference>
<dbReference type="InterPro" id="IPR036118">
    <property type="entry name" value="UreE_N_sf"/>
</dbReference>
<comment type="subcellular location">
    <subcellularLocation>
        <location evidence="1 5">Cytoplasm</location>
    </subcellularLocation>
</comment>
<comment type="similarity">
    <text evidence="5">Belongs to the UreE family.</text>
</comment>
<dbReference type="AlphaFoldDB" id="A0A917E6B2"/>
<dbReference type="SUPFAM" id="SSF69287">
    <property type="entry name" value="Urease metallochaperone UreE, N-terminal domain"/>
    <property type="match status" value="1"/>
</dbReference>
<evidence type="ECO:0000256" key="6">
    <source>
        <dbReference type="SAM" id="MobiDB-lite"/>
    </source>
</evidence>
<evidence type="ECO:0000256" key="1">
    <source>
        <dbReference type="ARBA" id="ARBA00004496"/>
    </source>
</evidence>
<evidence type="ECO:0000313" key="9">
    <source>
        <dbReference type="Proteomes" id="UP000635071"/>
    </source>
</evidence>
<evidence type="ECO:0000256" key="3">
    <source>
        <dbReference type="ARBA" id="ARBA00022596"/>
    </source>
</evidence>
<gene>
    <name evidence="5 8" type="primary">ureE</name>
    <name evidence="8" type="ORF">GCM10011529_12130</name>
</gene>
<dbReference type="GO" id="GO:0006457">
    <property type="term" value="P:protein folding"/>
    <property type="evidence" value="ECO:0007669"/>
    <property type="project" value="InterPro"/>
</dbReference>
<dbReference type="GO" id="GO:0051082">
    <property type="term" value="F:unfolded protein binding"/>
    <property type="evidence" value="ECO:0007669"/>
    <property type="project" value="UniProtKB-UniRule"/>
</dbReference>
<organism evidence="8 9">
    <name type="scientific">Sandarakinorhabdus glacialis</name>
    <dbReference type="NCBI Taxonomy" id="1614636"/>
    <lineage>
        <taxon>Bacteria</taxon>
        <taxon>Pseudomonadati</taxon>
        <taxon>Pseudomonadota</taxon>
        <taxon>Alphaproteobacteria</taxon>
        <taxon>Sphingomonadales</taxon>
        <taxon>Sphingosinicellaceae</taxon>
        <taxon>Sandarakinorhabdus</taxon>
    </lineage>
</organism>
<dbReference type="InterPro" id="IPR007864">
    <property type="entry name" value="UreE_C_dom"/>
</dbReference>
<evidence type="ECO:0000256" key="4">
    <source>
        <dbReference type="ARBA" id="ARBA00023186"/>
    </source>
</evidence>
<dbReference type="NCBIfam" id="NF009751">
    <property type="entry name" value="PRK13261.1-1"/>
    <property type="match status" value="1"/>
</dbReference>
<comment type="caution">
    <text evidence="8">The sequence shown here is derived from an EMBL/GenBank/DDBJ whole genome shotgun (WGS) entry which is preliminary data.</text>
</comment>
<keyword evidence="9" id="KW-1185">Reference proteome</keyword>
<protein>
    <recommendedName>
        <fullName evidence="5">Urease accessory protein UreE</fullName>
    </recommendedName>
</protein>
<evidence type="ECO:0000259" key="7">
    <source>
        <dbReference type="SMART" id="SM00988"/>
    </source>
</evidence>
<evidence type="ECO:0000313" key="8">
    <source>
        <dbReference type="EMBL" id="GGE07312.1"/>
    </source>
</evidence>
<reference evidence="8" key="1">
    <citation type="journal article" date="2014" name="Int. J. Syst. Evol. Microbiol.">
        <title>Complete genome sequence of Corynebacterium casei LMG S-19264T (=DSM 44701T), isolated from a smear-ripened cheese.</title>
        <authorList>
            <consortium name="US DOE Joint Genome Institute (JGI-PGF)"/>
            <person name="Walter F."/>
            <person name="Albersmeier A."/>
            <person name="Kalinowski J."/>
            <person name="Ruckert C."/>
        </authorList>
    </citation>
    <scope>NUCLEOTIDE SEQUENCE</scope>
    <source>
        <strain evidence="8">CGMCC 1.15519</strain>
    </source>
</reference>
<dbReference type="Proteomes" id="UP000635071">
    <property type="component" value="Unassembled WGS sequence"/>
</dbReference>
<dbReference type="Pfam" id="PF05194">
    <property type="entry name" value="UreE_C"/>
    <property type="match status" value="1"/>
</dbReference>
<feature type="region of interest" description="Disordered" evidence="6">
    <location>
        <begin position="137"/>
        <end position="163"/>
    </location>
</feature>
<dbReference type="GO" id="GO:0016151">
    <property type="term" value="F:nickel cation binding"/>
    <property type="evidence" value="ECO:0007669"/>
    <property type="project" value="UniProtKB-UniRule"/>
</dbReference>
<evidence type="ECO:0000256" key="2">
    <source>
        <dbReference type="ARBA" id="ARBA00022490"/>
    </source>
</evidence>
<dbReference type="PIRSF" id="PIRSF036402">
    <property type="entry name" value="Ureas_acces_UreE"/>
    <property type="match status" value="1"/>
</dbReference>
<keyword evidence="4 5" id="KW-0143">Chaperone</keyword>
<feature type="compositionally biased region" description="Basic and acidic residues" evidence="6">
    <location>
        <begin position="153"/>
        <end position="163"/>
    </location>
</feature>
<dbReference type="Pfam" id="PF02814">
    <property type="entry name" value="UreE_N"/>
    <property type="match status" value="1"/>
</dbReference>
<dbReference type="HAMAP" id="MF_00822">
    <property type="entry name" value="UreE"/>
    <property type="match status" value="1"/>
</dbReference>
<dbReference type="SUPFAM" id="SSF69737">
    <property type="entry name" value="Urease metallochaperone UreE, C-terminal domain"/>
    <property type="match status" value="1"/>
</dbReference>
<name>A0A917E6B2_9SPHN</name>
<dbReference type="Gene3D" id="2.60.260.20">
    <property type="entry name" value="Urease metallochaperone UreE, N-terminal domain"/>
    <property type="match status" value="1"/>
</dbReference>
<keyword evidence="2 5" id="KW-0963">Cytoplasm</keyword>
<comment type="function">
    <text evidence="5">Involved in urease metallocenter assembly. Binds nickel. Probably functions as a nickel donor during metallocenter assembly.</text>
</comment>
<dbReference type="InterPro" id="IPR004029">
    <property type="entry name" value="UreE_N"/>
</dbReference>